<feature type="compositionally biased region" description="Basic and acidic residues" evidence="1">
    <location>
        <begin position="964"/>
        <end position="975"/>
    </location>
</feature>
<dbReference type="SMART" id="SM00382">
    <property type="entry name" value="AAA"/>
    <property type="match status" value="1"/>
</dbReference>
<evidence type="ECO:0000313" key="4">
    <source>
        <dbReference type="Proteomes" id="UP001583177"/>
    </source>
</evidence>
<feature type="domain" description="AAA+ ATPase" evidence="2">
    <location>
        <begin position="690"/>
        <end position="817"/>
    </location>
</feature>
<dbReference type="Proteomes" id="UP001583177">
    <property type="component" value="Unassembled WGS sequence"/>
</dbReference>
<feature type="region of interest" description="Disordered" evidence="1">
    <location>
        <begin position="959"/>
        <end position="1118"/>
    </location>
</feature>
<keyword evidence="4" id="KW-1185">Reference proteome</keyword>
<dbReference type="InterPro" id="IPR003593">
    <property type="entry name" value="AAA+_ATPase"/>
</dbReference>
<gene>
    <name evidence="3" type="ORF">Daus18300_004181</name>
</gene>
<accession>A0ABR3XAS4</accession>
<comment type="caution">
    <text evidence="3">The sequence shown here is derived from an EMBL/GenBank/DDBJ whole genome shotgun (WGS) entry which is preliminary data.</text>
</comment>
<dbReference type="EMBL" id="JAWRVE010000027">
    <property type="protein sequence ID" value="KAL1873039.1"/>
    <property type="molecule type" value="Genomic_DNA"/>
</dbReference>
<feature type="region of interest" description="Disordered" evidence="1">
    <location>
        <begin position="896"/>
        <end position="918"/>
    </location>
</feature>
<dbReference type="Pfam" id="PF23232">
    <property type="entry name" value="AAA_lid_13"/>
    <property type="match status" value="1"/>
</dbReference>
<dbReference type="CDD" id="cd19481">
    <property type="entry name" value="RecA-like_protease"/>
    <property type="match status" value="1"/>
</dbReference>
<dbReference type="PANTHER" id="PTHR46411">
    <property type="entry name" value="FAMILY ATPASE, PUTATIVE-RELATED"/>
    <property type="match status" value="1"/>
</dbReference>
<dbReference type="InterPro" id="IPR003959">
    <property type="entry name" value="ATPase_AAA_core"/>
</dbReference>
<sequence>MASDAASTTADQNGPGESVVVTSPEVTEKLSVHIMDVPPVEKSPDPAQESEGAGDKPAEKEPSADEASKLPQEVQSKPPEPSQRGDSDDETTKAERRKEWEENRKKLPRKAAVRWSDYEHFKNRYGPDEGLEIIEVLYGHPGLGSEVAHEEARRAAKTATASRKTPVAHDRWIHRVRIESTILIPLLAHFSSCDGAINSWTPDAPRVFFRPFVTFYHTLPLMKKCVEILENQGQGFSGHMADLDVQSPVLATDTGHTEPALNVAENGAGHTPIIDCSTGPDIWVAMFALDHSIALQHLRVYIDFVEKNIIPLWDEAAGISKRKVRFCDLPMFFRPSELLISPLKSSAAPHTDTSKPALASASALARQNRPGAKRACQNIWKMQFADMSELKWDSPIDWRNSGRTLTVRAYHVEFDGDAYGSYFGDFSIEEYAGEKDIRSLLVYPLRYEKERPEMIATLQERGKRFLSLISKGHCYYDGWSLLYNKLGANSEKVGQNAEYIDGEIMIDFKEGGRADSDLVENVTLSMSPEPEGSKWSQGGDEIDIKFWADSTRTKLLGESTDTTQIEERFTRQHHEAMKKRDYFIRAFSEERSWLKEYTADLSSYFDNESYVLLPQRIIAYSFRARKFFLADIDSVSTVSTRKHAFRDLRIDPDHKRLVKSLVRSHFEKQSLRRQESSANLDQDFIRGKGAGLVMLLHGVPGVGKTTTAEAVALHTRKPLFTITSGDLGFTPAEVEIALKETFRLAQMWDCVLLLDEADLFLSRRAVQDMQRNALVSVFLRVLEYYNGILFLTTNRVGTIDEAFKSRIHVSLYYPPLNRLQTLDIFRVNLRRLHEIEEAKMECDLGHTALEIDDDRILSFAYAHFNSHLPTQRWNGRQIRNAFQVAYSLAQFDVANGRPGDSEDEDYPHPASAVSKASSTDKVVPTLDDKHFMIVNQSIEKFDHYLVKTRGTDEDTAKAFQLRNDSYHDPREDNRRQAGPAYQNLNTPRLHLRQDHTRSPDCRGSMFDPPSMSQGFHQRDMDDDDERDDDDGYDTYGGGPDYGKFRQGGSGGNKSTRQPLFSSHSTPAAPRARRGLERHYGSPSMGGGDEFSPDDTGYDRGGSNIGGRANSHISGGYER</sequence>
<dbReference type="Pfam" id="PF00004">
    <property type="entry name" value="AAA"/>
    <property type="match status" value="1"/>
</dbReference>
<feature type="compositionally biased region" description="Basic and acidic residues" evidence="1">
    <location>
        <begin position="53"/>
        <end position="68"/>
    </location>
</feature>
<dbReference type="InterPro" id="IPR054289">
    <property type="entry name" value="DUF7025"/>
</dbReference>
<evidence type="ECO:0000256" key="1">
    <source>
        <dbReference type="SAM" id="MobiDB-lite"/>
    </source>
</evidence>
<name>A0ABR3XAS4_9PEZI</name>
<organism evidence="3 4">
    <name type="scientific">Diaporthe australafricana</name>
    <dbReference type="NCBI Taxonomy" id="127596"/>
    <lineage>
        <taxon>Eukaryota</taxon>
        <taxon>Fungi</taxon>
        <taxon>Dikarya</taxon>
        <taxon>Ascomycota</taxon>
        <taxon>Pezizomycotina</taxon>
        <taxon>Sordariomycetes</taxon>
        <taxon>Sordariomycetidae</taxon>
        <taxon>Diaporthales</taxon>
        <taxon>Diaporthaceae</taxon>
        <taxon>Diaporthe</taxon>
    </lineage>
</organism>
<dbReference type="PANTHER" id="PTHR46411:SF3">
    <property type="entry name" value="AAA+ ATPASE DOMAIN-CONTAINING PROTEIN"/>
    <property type="match status" value="1"/>
</dbReference>
<feature type="region of interest" description="Disordered" evidence="1">
    <location>
        <begin position="1"/>
        <end position="106"/>
    </location>
</feature>
<feature type="compositionally biased region" description="Gly residues" evidence="1">
    <location>
        <begin position="1034"/>
        <end position="1051"/>
    </location>
</feature>
<protein>
    <recommendedName>
        <fullName evidence="2">AAA+ ATPase domain-containing protein</fullName>
    </recommendedName>
</protein>
<feature type="compositionally biased region" description="Polar residues" evidence="1">
    <location>
        <begin position="1"/>
        <end position="12"/>
    </location>
</feature>
<evidence type="ECO:0000313" key="3">
    <source>
        <dbReference type="EMBL" id="KAL1873039.1"/>
    </source>
</evidence>
<feature type="compositionally biased region" description="Acidic residues" evidence="1">
    <location>
        <begin position="1020"/>
        <end position="1032"/>
    </location>
</feature>
<dbReference type="SUPFAM" id="SSF52540">
    <property type="entry name" value="P-loop containing nucleoside triphosphate hydrolases"/>
    <property type="match status" value="1"/>
</dbReference>
<evidence type="ECO:0000259" key="2">
    <source>
        <dbReference type="SMART" id="SM00382"/>
    </source>
</evidence>
<feature type="compositionally biased region" description="Basic and acidic residues" evidence="1">
    <location>
        <begin position="991"/>
        <end position="1000"/>
    </location>
</feature>
<feature type="compositionally biased region" description="Polar residues" evidence="1">
    <location>
        <begin position="1052"/>
        <end position="1065"/>
    </location>
</feature>
<dbReference type="Pfam" id="PF22942">
    <property type="entry name" value="DUF7025"/>
    <property type="match status" value="1"/>
</dbReference>
<reference evidence="3 4" key="1">
    <citation type="journal article" date="2024" name="IMA Fungus">
        <title>IMA Genome - F19 : A genome assembly and annotation guide to empower mycologists, including annotated draft genome sequences of Ceratocystis pirilliformis, Diaporthe australafricana, Fusarium ophioides, Paecilomyces lecythidis, and Sporothrix stenoceras.</title>
        <authorList>
            <person name="Aylward J."/>
            <person name="Wilson A.M."/>
            <person name="Visagie C.M."/>
            <person name="Spraker J."/>
            <person name="Barnes I."/>
            <person name="Buitendag C."/>
            <person name="Ceriani C."/>
            <person name="Del Mar Angel L."/>
            <person name="du Plessis D."/>
            <person name="Fuchs T."/>
            <person name="Gasser K."/>
            <person name="Kramer D."/>
            <person name="Li W."/>
            <person name="Munsamy K."/>
            <person name="Piso A."/>
            <person name="Price J.L."/>
            <person name="Sonnekus B."/>
            <person name="Thomas C."/>
            <person name="van der Nest A."/>
            <person name="van Dijk A."/>
            <person name="van Heerden A."/>
            <person name="van Vuuren N."/>
            <person name="Yilmaz N."/>
            <person name="Duong T.A."/>
            <person name="van der Merwe N.A."/>
            <person name="Wingfield M.J."/>
            <person name="Wingfield B.D."/>
        </authorList>
    </citation>
    <scope>NUCLEOTIDE SEQUENCE [LARGE SCALE GENOMIC DNA]</scope>
    <source>
        <strain evidence="3 4">CMW 18300</strain>
    </source>
</reference>
<proteinExistence type="predicted"/>
<dbReference type="InterPro" id="IPR056599">
    <property type="entry name" value="AAA_lid_fung"/>
</dbReference>
<dbReference type="InterPro" id="IPR027417">
    <property type="entry name" value="P-loop_NTPase"/>
</dbReference>
<dbReference type="Gene3D" id="3.40.50.300">
    <property type="entry name" value="P-loop containing nucleotide triphosphate hydrolases"/>
    <property type="match status" value="1"/>
</dbReference>
<feature type="compositionally biased region" description="Basic and acidic residues" evidence="1">
    <location>
        <begin position="83"/>
        <end position="105"/>
    </location>
</feature>